<comment type="caution">
    <text evidence="2">The sequence shown here is derived from an EMBL/GenBank/DDBJ whole genome shotgun (WGS) entry which is preliminary data.</text>
</comment>
<accession>A0A2J8VH08</accession>
<evidence type="ECO:0000313" key="2">
    <source>
        <dbReference type="EMBL" id="PNJ56767.1"/>
    </source>
</evidence>
<dbReference type="EMBL" id="NDHI03003420">
    <property type="protein sequence ID" value="PNJ56767.1"/>
    <property type="molecule type" value="Genomic_DNA"/>
</dbReference>
<name>A0A2J8VH08_PONAB</name>
<sequence>AQRGPGKAGLTGGRGRLERGARAARTDQHQRIQEEERNLTGSGDISPPQHPSRHSFSPGAGGCCTTLSPSFLRVDDRATSSTTDSSRAPSSPRPPGSTSHCGISTGCTEWCLCVLPLRTSRVPNVMTPQRHQEKFHDLAYSCLGKSFSMSNQDLYGYSTSSLALGLAWLSWETKKKNVLHPVGLDSL</sequence>
<feature type="region of interest" description="Disordered" evidence="1">
    <location>
        <begin position="76"/>
        <end position="101"/>
    </location>
</feature>
<reference evidence="2" key="1">
    <citation type="submission" date="2017-12" db="EMBL/GenBank/DDBJ databases">
        <title>High-resolution comparative analysis of great ape genomes.</title>
        <authorList>
            <person name="Pollen A."/>
            <person name="Hastie A."/>
            <person name="Hormozdiari F."/>
            <person name="Dougherty M."/>
            <person name="Liu R."/>
            <person name="Chaisson M."/>
            <person name="Hoppe E."/>
            <person name="Hill C."/>
            <person name="Pang A."/>
            <person name="Hillier L."/>
            <person name="Baker C."/>
            <person name="Armstrong J."/>
            <person name="Shendure J."/>
            <person name="Paten B."/>
            <person name="Wilson R."/>
            <person name="Chao H."/>
            <person name="Schneider V."/>
            <person name="Ventura M."/>
            <person name="Kronenberg Z."/>
            <person name="Murali S."/>
            <person name="Gordon D."/>
            <person name="Cantsilieris S."/>
            <person name="Munson K."/>
            <person name="Nelson B."/>
            <person name="Raja A."/>
            <person name="Underwood J."/>
            <person name="Diekhans M."/>
            <person name="Fiddes I."/>
            <person name="Haussler D."/>
            <person name="Eichler E."/>
        </authorList>
    </citation>
    <scope>NUCLEOTIDE SEQUENCE [LARGE SCALE GENOMIC DNA]</scope>
    <source>
        <strain evidence="2">Susie</strain>
    </source>
</reference>
<feature type="compositionally biased region" description="Gly residues" evidence="1">
    <location>
        <begin position="1"/>
        <end position="14"/>
    </location>
</feature>
<dbReference type="AlphaFoldDB" id="A0A2J8VH08"/>
<feature type="compositionally biased region" description="Basic and acidic residues" evidence="1">
    <location>
        <begin position="15"/>
        <end position="38"/>
    </location>
</feature>
<organism evidence="2">
    <name type="scientific">Pongo abelii</name>
    <name type="common">Sumatran orangutan</name>
    <name type="synonym">Pongo pygmaeus abelii</name>
    <dbReference type="NCBI Taxonomy" id="9601"/>
    <lineage>
        <taxon>Eukaryota</taxon>
        <taxon>Metazoa</taxon>
        <taxon>Chordata</taxon>
        <taxon>Craniata</taxon>
        <taxon>Vertebrata</taxon>
        <taxon>Euteleostomi</taxon>
        <taxon>Mammalia</taxon>
        <taxon>Eutheria</taxon>
        <taxon>Euarchontoglires</taxon>
        <taxon>Primates</taxon>
        <taxon>Haplorrhini</taxon>
        <taxon>Catarrhini</taxon>
        <taxon>Hominidae</taxon>
        <taxon>Pongo</taxon>
    </lineage>
</organism>
<evidence type="ECO:0000256" key="1">
    <source>
        <dbReference type="SAM" id="MobiDB-lite"/>
    </source>
</evidence>
<feature type="region of interest" description="Disordered" evidence="1">
    <location>
        <begin position="1"/>
        <end position="61"/>
    </location>
</feature>
<feature type="non-terminal residue" evidence="2">
    <location>
        <position position="1"/>
    </location>
</feature>
<proteinExistence type="predicted"/>
<gene>
    <name evidence="2" type="ORF">CR201_G0019197</name>
</gene>
<feature type="compositionally biased region" description="Low complexity" evidence="1">
    <location>
        <begin position="79"/>
        <end position="90"/>
    </location>
</feature>
<protein>
    <submittedName>
        <fullName evidence="2">C1orf61 isoform 3</fullName>
    </submittedName>
</protein>